<keyword evidence="5" id="KW-1185">Reference proteome</keyword>
<reference evidence="4" key="2">
    <citation type="submission" date="2020-10" db="EMBL/GenBank/DDBJ databases">
        <title>Mucilaginibacter sp. nov., isolated from soil.</title>
        <authorList>
            <person name="Jeon C.O."/>
        </authorList>
    </citation>
    <scope>NUCLEOTIDE SEQUENCE</scope>
    <source>
        <strain evidence="4">R11</strain>
    </source>
</reference>
<gene>
    <name evidence="4" type="ORF">GSY63_09490</name>
</gene>
<dbReference type="RefSeq" id="WP_166585548.1">
    <property type="nucleotide sequence ID" value="NZ_WWEO01000041.1"/>
</dbReference>
<dbReference type="InterPro" id="IPR011006">
    <property type="entry name" value="CheY-like_superfamily"/>
</dbReference>
<dbReference type="PANTHER" id="PTHR44591">
    <property type="entry name" value="STRESS RESPONSE REGULATOR PROTEIN 1"/>
    <property type="match status" value="1"/>
</dbReference>
<protein>
    <submittedName>
        <fullName evidence="4">Response regulator</fullName>
    </submittedName>
</protein>
<dbReference type="GO" id="GO:0000160">
    <property type="term" value="P:phosphorelay signal transduction system"/>
    <property type="evidence" value="ECO:0007669"/>
    <property type="project" value="InterPro"/>
</dbReference>
<evidence type="ECO:0000313" key="4">
    <source>
        <dbReference type="EMBL" id="NCD69588.1"/>
    </source>
</evidence>
<feature type="domain" description="Response regulatory" evidence="3">
    <location>
        <begin position="4"/>
        <end position="118"/>
    </location>
</feature>
<dbReference type="InterPro" id="IPR050595">
    <property type="entry name" value="Bact_response_regulator"/>
</dbReference>
<evidence type="ECO:0000313" key="5">
    <source>
        <dbReference type="Proteomes" id="UP000638732"/>
    </source>
</evidence>
<dbReference type="PANTHER" id="PTHR44591:SF3">
    <property type="entry name" value="RESPONSE REGULATORY DOMAIN-CONTAINING PROTEIN"/>
    <property type="match status" value="1"/>
</dbReference>
<sequence length="128" mass="14458">MLKKILIADDDPGIVDAVEMMLNFYDYDVRTTYDGRDTLKLSDEQLPDLFLLDIWMSGVDGRDICRELKASDKTRHIPVLMISASNDVGTSAHDAGADDFMTKPFDMQQLITKIENLLDKRGEVVEMA</sequence>
<dbReference type="AlphaFoldDB" id="A0A965ZEI1"/>
<dbReference type="InterPro" id="IPR001789">
    <property type="entry name" value="Sig_transdc_resp-reg_receiver"/>
</dbReference>
<dbReference type="PROSITE" id="PS50110">
    <property type="entry name" value="RESPONSE_REGULATORY"/>
    <property type="match status" value="1"/>
</dbReference>
<dbReference type="SUPFAM" id="SSF52172">
    <property type="entry name" value="CheY-like"/>
    <property type="match status" value="1"/>
</dbReference>
<proteinExistence type="predicted"/>
<dbReference type="Proteomes" id="UP000638732">
    <property type="component" value="Unassembled WGS sequence"/>
</dbReference>
<feature type="modified residue" description="4-aspartylphosphate" evidence="2">
    <location>
        <position position="53"/>
    </location>
</feature>
<dbReference type="EMBL" id="WWEO01000041">
    <property type="protein sequence ID" value="NCD69588.1"/>
    <property type="molecule type" value="Genomic_DNA"/>
</dbReference>
<accession>A0A965ZEI1</accession>
<organism evidence="4 5">
    <name type="scientific">Mucilaginibacter agri</name>
    <dbReference type="NCBI Taxonomy" id="2695265"/>
    <lineage>
        <taxon>Bacteria</taxon>
        <taxon>Pseudomonadati</taxon>
        <taxon>Bacteroidota</taxon>
        <taxon>Sphingobacteriia</taxon>
        <taxon>Sphingobacteriales</taxon>
        <taxon>Sphingobacteriaceae</taxon>
        <taxon>Mucilaginibacter</taxon>
    </lineage>
</organism>
<evidence type="ECO:0000256" key="1">
    <source>
        <dbReference type="ARBA" id="ARBA00022553"/>
    </source>
</evidence>
<dbReference type="Pfam" id="PF00072">
    <property type="entry name" value="Response_reg"/>
    <property type="match status" value="1"/>
</dbReference>
<dbReference type="SMART" id="SM00448">
    <property type="entry name" value="REC"/>
    <property type="match status" value="1"/>
</dbReference>
<comment type="caution">
    <text evidence="4">The sequence shown here is derived from an EMBL/GenBank/DDBJ whole genome shotgun (WGS) entry which is preliminary data.</text>
</comment>
<evidence type="ECO:0000256" key="2">
    <source>
        <dbReference type="PROSITE-ProRule" id="PRU00169"/>
    </source>
</evidence>
<evidence type="ECO:0000259" key="3">
    <source>
        <dbReference type="PROSITE" id="PS50110"/>
    </source>
</evidence>
<reference evidence="4" key="1">
    <citation type="submission" date="2020-01" db="EMBL/GenBank/DDBJ databases">
        <authorList>
            <person name="Seo Y.L."/>
        </authorList>
    </citation>
    <scope>NUCLEOTIDE SEQUENCE</scope>
    <source>
        <strain evidence="4">R11</strain>
    </source>
</reference>
<dbReference type="Gene3D" id="3.40.50.2300">
    <property type="match status" value="1"/>
</dbReference>
<name>A0A965ZEI1_9SPHI</name>
<keyword evidence="1 2" id="KW-0597">Phosphoprotein</keyword>